<reference evidence="3 4" key="1">
    <citation type="submission" date="2016-03" db="EMBL/GenBank/DDBJ databases">
        <title>Choanephora cucurbitarum.</title>
        <authorList>
            <person name="Min B."/>
            <person name="Park H."/>
            <person name="Park J.-H."/>
            <person name="Shin H.-D."/>
            <person name="Choi I.-G."/>
        </authorList>
    </citation>
    <scope>NUCLEOTIDE SEQUENCE [LARGE SCALE GENOMIC DNA]</scope>
    <source>
        <strain evidence="3 4">KUS-F28377</strain>
    </source>
</reference>
<comment type="caution">
    <text evidence="3">The sequence shown here is derived from an EMBL/GenBank/DDBJ whole genome shotgun (WGS) entry which is preliminary data.</text>
</comment>
<proteinExistence type="predicted"/>
<dbReference type="NCBIfam" id="TIGR00756">
    <property type="entry name" value="PPR"/>
    <property type="match status" value="4"/>
</dbReference>
<feature type="repeat" description="PPR" evidence="2">
    <location>
        <begin position="243"/>
        <end position="277"/>
    </location>
</feature>
<dbReference type="InterPro" id="IPR002885">
    <property type="entry name" value="PPR_rpt"/>
</dbReference>
<evidence type="ECO:0000313" key="3">
    <source>
        <dbReference type="EMBL" id="OBZ91786.1"/>
    </source>
</evidence>
<dbReference type="STRING" id="101091.A0A1C7NSW6"/>
<dbReference type="Pfam" id="PF13041">
    <property type="entry name" value="PPR_2"/>
    <property type="match status" value="2"/>
</dbReference>
<dbReference type="AlphaFoldDB" id="A0A1C7NSW6"/>
<feature type="repeat" description="PPR" evidence="2">
    <location>
        <begin position="313"/>
        <end position="344"/>
    </location>
</feature>
<dbReference type="PANTHER" id="PTHR47942:SF63">
    <property type="entry name" value="PENTATRICOPEPTIDE REPEAT-CONTAINING PROTEIN"/>
    <property type="match status" value="1"/>
</dbReference>
<feature type="repeat" description="PPR" evidence="2">
    <location>
        <begin position="173"/>
        <end position="207"/>
    </location>
</feature>
<feature type="repeat" description="PPR" evidence="2">
    <location>
        <begin position="208"/>
        <end position="242"/>
    </location>
</feature>
<gene>
    <name evidence="3" type="primary">dmr1</name>
    <name evidence="3" type="ORF">A0J61_00164</name>
</gene>
<dbReference type="InParanoid" id="A0A1C7NSW6"/>
<dbReference type="PANTHER" id="PTHR47942">
    <property type="entry name" value="TETRATRICOPEPTIDE REPEAT (TPR)-LIKE SUPERFAMILY PROTEIN-RELATED"/>
    <property type="match status" value="1"/>
</dbReference>
<sequence length="643" mass="74231">MLSRTILSGRSRLATCTLPTRSRTLATKSGLQEDRTKKVVEEIKRLKYQLESKQKQTSGPFEKIDDQEIAAIYKELAAPTPVRPKISPDYLESLRLKFLDTRPLVEGNPTPALVDDSVTQPSDNALIEQQKNAIRDFTVEDFEQLIYANALAKRSSEAQQAFDLMQKYNLTPSVKAVNHLMDAYANTNQLEQVVSLFKRLDDMGLKADMYTYASLIKAFVGSKRLEDAFVLFEKMKEMSLIPSQPIFSSLISGCLKSNQFDRAWEVFDSMRLSYHQPDEVSFTLMLHACAKRGEVERALNLFEDMAGHHLYPTDVTFNVLINACAKRPDYYNEAFSLLDQMQSSYGFLPDRITFNTLLMACARKKDLVQARRILDFMWQDTTSLLSPDHHTYTNLFWCYASYQPTAKTKVESQPKETSSALSTEQHRLSMQAPTTRTQMIQEVHWLFKQMPQTVQRTSGLLNAYLAIHVSHKQPMATCLKIYNKLFTQYKLKHDAFTFSHMLDYCYKTKEHNLAWKVWEDYQDFLEERSRLGHASATLSEQKAIENEKHVLAIKEGWTDQQQQQLAVLMANTLGRCDDIENAMSLLISESRRIGLDSPRLRDMMPLYNKCVQLEDEQNRQQLIQLCSKDPYRAQSKKFKRVYT</sequence>
<evidence type="ECO:0000256" key="2">
    <source>
        <dbReference type="PROSITE-ProRule" id="PRU00708"/>
    </source>
</evidence>
<dbReference type="Pfam" id="PF01535">
    <property type="entry name" value="PPR"/>
    <property type="match status" value="1"/>
</dbReference>
<dbReference type="Pfam" id="PF13812">
    <property type="entry name" value="PPR_3"/>
    <property type="match status" value="1"/>
</dbReference>
<dbReference type="InterPro" id="IPR051222">
    <property type="entry name" value="PPR/CCM1_RNA-binding"/>
</dbReference>
<name>A0A1C7NSW6_9FUNG</name>
<dbReference type="InterPro" id="IPR011990">
    <property type="entry name" value="TPR-like_helical_dom_sf"/>
</dbReference>
<keyword evidence="4" id="KW-1185">Reference proteome</keyword>
<dbReference type="Gene3D" id="1.25.40.10">
    <property type="entry name" value="Tetratricopeptide repeat domain"/>
    <property type="match status" value="2"/>
</dbReference>
<dbReference type="Proteomes" id="UP000093000">
    <property type="component" value="Unassembled WGS sequence"/>
</dbReference>
<dbReference type="OrthoDB" id="5588846at2759"/>
<evidence type="ECO:0000256" key="1">
    <source>
        <dbReference type="ARBA" id="ARBA00022737"/>
    </source>
</evidence>
<feature type="repeat" description="PPR" evidence="2">
    <location>
        <begin position="278"/>
        <end position="312"/>
    </location>
</feature>
<keyword evidence="1" id="KW-0677">Repeat</keyword>
<dbReference type="EMBL" id="LUGH01000003">
    <property type="protein sequence ID" value="OBZ91786.1"/>
    <property type="molecule type" value="Genomic_DNA"/>
</dbReference>
<protein>
    <submittedName>
        <fullName evidence="3">Mitochondrial group I intron splicing factor dmr1</fullName>
    </submittedName>
</protein>
<accession>A0A1C7NSW6</accession>
<dbReference type="PROSITE" id="PS51375">
    <property type="entry name" value="PPR"/>
    <property type="match status" value="5"/>
</dbReference>
<evidence type="ECO:0000313" key="4">
    <source>
        <dbReference type="Proteomes" id="UP000093000"/>
    </source>
</evidence>
<organism evidence="3 4">
    <name type="scientific">Choanephora cucurbitarum</name>
    <dbReference type="NCBI Taxonomy" id="101091"/>
    <lineage>
        <taxon>Eukaryota</taxon>
        <taxon>Fungi</taxon>
        <taxon>Fungi incertae sedis</taxon>
        <taxon>Mucoromycota</taxon>
        <taxon>Mucoromycotina</taxon>
        <taxon>Mucoromycetes</taxon>
        <taxon>Mucorales</taxon>
        <taxon>Mucorineae</taxon>
        <taxon>Choanephoraceae</taxon>
        <taxon>Choanephoroideae</taxon>
        <taxon>Choanephora</taxon>
    </lineage>
</organism>